<dbReference type="InterPro" id="IPR005234">
    <property type="entry name" value="ScpB_csome_segregation"/>
</dbReference>
<reference evidence="6 7" key="1">
    <citation type="submission" date="2006-03" db="EMBL/GenBank/DDBJ databases">
        <authorList>
            <person name="Giovannoni S.J."/>
            <person name="Cho J.-C."/>
            <person name="Ferriera S."/>
            <person name="Johnson J."/>
            <person name="Kravitz S."/>
            <person name="Halpern A."/>
            <person name="Remington K."/>
            <person name="Beeson K."/>
            <person name="Tran B."/>
            <person name="Rogers Y.-H."/>
            <person name="Friedman R."/>
            <person name="Venter J.C."/>
        </authorList>
    </citation>
    <scope>NUCLEOTIDE SEQUENCE [LARGE SCALE GENOMIC DNA]</scope>
    <source>
        <strain evidence="6 7">HTCC2207</strain>
    </source>
</reference>
<feature type="region of interest" description="Disordered" evidence="5">
    <location>
        <begin position="234"/>
        <end position="278"/>
    </location>
</feature>
<dbReference type="GO" id="GO:0051301">
    <property type="term" value="P:cell division"/>
    <property type="evidence" value="ECO:0007669"/>
    <property type="project" value="UniProtKB-KW"/>
</dbReference>
<dbReference type="InterPro" id="IPR036388">
    <property type="entry name" value="WH-like_DNA-bd_sf"/>
</dbReference>
<accession>Q1YRS9</accession>
<dbReference type="GO" id="GO:0051304">
    <property type="term" value="P:chromosome separation"/>
    <property type="evidence" value="ECO:0007669"/>
    <property type="project" value="InterPro"/>
</dbReference>
<feature type="compositionally biased region" description="Acidic residues" evidence="5">
    <location>
        <begin position="260"/>
        <end position="270"/>
    </location>
</feature>
<dbReference type="NCBIfam" id="TIGR00281">
    <property type="entry name" value="SMC-Scp complex subunit ScpB"/>
    <property type="match status" value="1"/>
</dbReference>
<dbReference type="PANTHER" id="PTHR34298">
    <property type="entry name" value="SEGREGATION AND CONDENSATION PROTEIN B"/>
    <property type="match status" value="1"/>
</dbReference>
<evidence type="ECO:0008006" key="8">
    <source>
        <dbReference type="Google" id="ProtNLM"/>
    </source>
</evidence>
<evidence type="ECO:0000256" key="4">
    <source>
        <dbReference type="ARBA" id="ARBA00023306"/>
    </source>
</evidence>
<keyword evidence="2" id="KW-0132">Cell division</keyword>
<dbReference type="EMBL" id="AAPI01000004">
    <property type="protein sequence ID" value="EAS46966.1"/>
    <property type="molecule type" value="Genomic_DNA"/>
</dbReference>
<dbReference type="OrthoDB" id="9806226at2"/>
<dbReference type="SUPFAM" id="SSF46785">
    <property type="entry name" value="Winged helix' DNA-binding domain"/>
    <property type="match status" value="2"/>
</dbReference>
<keyword evidence="4" id="KW-0131">Cell cycle</keyword>
<evidence type="ECO:0000256" key="5">
    <source>
        <dbReference type="SAM" id="MobiDB-lite"/>
    </source>
</evidence>
<dbReference type="AlphaFoldDB" id="Q1YRS9"/>
<dbReference type="STRING" id="314287.GB2207_05037"/>
<sequence>MNAELIKRIVEGALLAAGKPMDVARIESLFDEDERPPRDQIKAALEEVEADCRGRGFELKQTASGYRFQVRQDLAEWVNRLWTEKPKRYSRAMLETLALIAYRQPLTRGDIEQVRGVAVSSDIIRTLQERDWVRVVGFRDVPGKPALYATTKNFLDYFNIKSLEQLPALSEIKDFAELDPELELALSSGSNNSAGLNADNSAANDDEQGLDLAGSHSFSLDQEVDGQNAINSDLLDTDALDTDPLDTDLLDTDPQGTNPLDDDESLDSDDQVSSFNHE</sequence>
<dbReference type="eggNOG" id="COG1386">
    <property type="taxonomic scope" value="Bacteria"/>
</dbReference>
<dbReference type="InterPro" id="IPR036390">
    <property type="entry name" value="WH_DNA-bd_sf"/>
</dbReference>
<dbReference type="HOGENOM" id="CLU_045647_2_4_6"/>
<keyword evidence="1" id="KW-0963">Cytoplasm</keyword>
<feature type="compositionally biased region" description="Acidic residues" evidence="5">
    <location>
        <begin position="235"/>
        <end position="251"/>
    </location>
</feature>
<keyword evidence="3" id="KW-0159">Chromosome partition</keyword>
<dbReference type="Gene3D" id="1.10.10.10">
    <property type="entry name" value="Winged helix-like DNA-binding domain superfamily/Winged helix DNA-binding domain"/>
    <property type="match status" value="2"/>
</dbReference>
<proteinExistence type="predicted"/>
<dbReference type="Proteomes" id="UP000005555">
    <property type="component" value="Unassembled WGS sequence"/>
</dbReference>
<organism evidence="6 7">
    <name type="scientific">gamma proteobacterium HTCC2207</name>
    <dbReference type="NCBI Taxonomy" id="314287"/>
    <lineage>
        <taxon>Bacteria</taxon>
        <taxon>Pseudomonadati</taxon>
        <taxon>Pseudomonadota</taxon>
        <taxon>Gammaproteobacteria</taxon>
        <taxon>Cellvibrionales</taxon>
        <taxon>Porticoccaceae</taxon>
        <taxon>SAR92 clade</taxon>
    </lineage>
</organism>
<comment type="caution">
    <text evidence="6">The sequence shown here is derived from an EMBL/GenBank/DDBJ whole genome shotgun (WGS) entry which is preliminary data.</text>
</comment>
<gene>
    <name evidence="6" type="ORF">GB2207_05037</name>
</gene>
<dbReference type="PANTHER" id="PTHR34298:SF2">
    <property type="entry name" value="SEGREGATION AND CONDENSATION PROTEIN B"/>
    <property type="match status" value="1"/>
</dbReference>
<evidence type="ECO:0000313" key="6">
    <source>
        <dbReference type="EMBL" id="EAS46966.1"/>
    </source>
</evidence>
<evidence type="ECO:0000256" key="3">
    <source>
        <dbReference type="ARBA" id="ARBA00022829"/>
    </source>
</evidence>
<name>Q1YRS9_9GAMM</name>
<evidence type="ECO:0000256" key="1">
    <source>
        <dbReference type="ARBA" id="ARBA00022490"/>
    </source>
</evidence>
<protein>
    <recommendedName>
        <fullName evidence="8">Segregation and condensation protein B</fullName>
    </recommendedName>
</protein>
<keyword evidence="7" id="KW-1185">Reference proteome</keyword>
<evidence type="ECO:0000256" key="2">
    <source>
        <dbReference type="ARBA" id="ARBA00022618"/>
    </source>
</evidence>
<dbReference type="Pfam" id="PF04079">
    <property type="entry name" value="SMC_ScpB"/>
    <property type="match status" value="1"/>
</dbReference>
<evidence type="ECO:0000313" key="7">
    <source>
        <dbReference type="Proteomes" id="UP000005555"/>
    </source>
</evidence>